<dbReference type="GO" id="GO:0030490">
    <property type="term" value="P:maturation of SSU-rRNA"/>
    <property type="evidence" value="ECO:0007669"/>
    <property type="project" value="TreeGrafter"/>
</dbReference>
<dbReference type="InParanoid" id="A0A316YMG1"/>
<feature type="region of interest" description="Disordered" evidence="2">
    <location>
        <begin position="195"/>
        <end position="476"/>
    </location>
</feature>
<protein>
    <recommendedName>
        <fullName evidence="3">Bud22 domain-containing protein</fullName>
    </recommendedName>
</protein>
<dbReference type="GO" id="GO:0005634">
    <property type="term" value="C:nucleus"/>
    <property type="evidence" value="ECO:0007669"/>
    <property type="project" value="TreeGrafter"/>
</dbReference>
<dbReference type="Proteomes" id="UP000245768">
    <property type="component" value="Unassembled WGS sequence"/>
</dbReference>
<dbReference type="InterPro" id="IPR015158">
    <property type="entry name" value="Bud22_dom"/>
</dbReference>
<dbReference type="STRING" id="215250.A0A316YMG1"/>
<feature type="region of interest" description="Disordered" evidence="2">
    <location>
        <begin position="66"/>
        <end position="89"/>
    </location>
</feature>
<dbReference type="Pfam" id="PF09073">
    <property type="entry name" value="BUD22"/>
    <property type="match status" value="1"/>
</dbReference>
<feature type="compositionally biased region" description="Basic and acidic residues" evidence="2">
    <location>
        <begin position="239"/>
        <end position="250"/>
    </location>
</feature>
<dbReference type="AlphaFoldDB" id="A0A316YMG1"/>
<dbReference type="GO" id="GO:0030686">
    <property type="term" value="C:90S preribosome"/>
    <property type="evidence" value="ECO:0007669"/>
    <property type="project" value="TreeGrafter"/>
</dbReference>
<feature type="region of interest" description="Disordered" evidence="2">
    <location>
        <begin position="1"/>
        <end position="40"/>
    </location>
</feature>
<name>A0A316YMG1_9BASI</name>
<evidence type="ECO:0000256" key="2">
    <source>
        <dbReference type="SAM" id="MobiDB-lite"/>
    </source>
</evidence>
<accession>A0A316YMG1</accession>
<feature type="compositionally biased region" description="Basic residues" evidence="2">
    <location>
        <begin position="350"/>
        <end position="363"/>
    </location>
</feature>
<sequence>MEEGKESSIAHPDSGESEQQPGTAGPVEAKVRPIDEKKVQGKMHHVIKLVSQSVKRAKTFETQRIVKKLKSSKSKAKEEEEEGGPDLEKELEVTKAVEAQAVALQALWTKLGKARLLPRGTASDSFPLADILGPTHLLIEDASRRRGADGSGPSTTSVNDLVRSRLVSSKIVSEEVSRGVSEIERLLGLGLQKRVTEKAKDRTSTAPTPREVGQTRASKKIPVEAKIDEDGKSSVSAGVKKEAQKEETGERKRKRLPSPTPSRDSSEDSQLSGQDKDLEGEEGSDPISGSEDDDDDEGTTFLPSLATGFVGGRGLNLGRGSDDEWSDGDAELESIDSDAEDRGLDGKVRAGARKNRMGQRARKALWEKKYGRNANHLKLREREPREPRMAGAAMGGRGAARMHPDRLRRNIAGTAPTFDRAGGRPPPERRAEREEKRAKTQEMHPSWVAKQKQKEMVEAATRAAVGGPTSKKIVFD</sequence>
<dbReference type="PANTHER" id="PTHR23325:SF1">
    <property type="entry name" value="SERUM RESPONSE FACTOR-BINDING PROTEIN 1"/>
    <property type="match status" value="1"/>
</dbReference>
<proteinExistence type="predicted"/>
<dbReference type="EMBL" id="KZ819636">
    <property type="protein sequence ID" value="PWN89994.1"/>
    <property type="molecule type" value="Genomic_DNA"/>
</dbReference>
<feature type="compositionally biased region" description="Acidic residues" evidence="2">
    <location>
        <begin position="323"/>
        <end position="339"/>
    </location>
</feature>
<dbReference type="OrthoDB" id="3364872at2759"/>
<feature type="compositionally biased region" description="Basic and acidic residues" evidence="2">
    <location>
        <begin position="221"/>
        <end position="232"/>
    </location>
</feature>
<dbReference type="InterPro" id="IPR037393">
    <property type="entry name" value="Bud22/SRFB1"/>
</dbReference>
<dbReference type="GeneID" id="37043437"/>
<organism evidence="4 5">
    <name type="scientific">Acaromyces ingoldii</name>
    <dbReference type="NCBI Taxonomy" id="215250"/>
    <lineage>
        <taxon>Eukaryota</taxon>
        <taxon>Fungi</taxon>
        <taxon>Dikarya</taxon>
        <taxon>Basidiomycota</taxon>
        <taxon>Ustilaginomycotina</taxon>
        <taxon>Exobasidiomycetes</taxon>
        <taxon>Exobasidiales</taxon>
        <taxon>Cryptobasidiaceae</taxon>
        <taxon>Acaromyces</taxon>
    </lineage>
</organism>
<evidence type="ECO:0000256" key="1">
    <source>
        <dbReference type="ARBA" id="ARBA00023054"/>
    </source>
</evidence>
<feature type="compositionally biased region" description="Basic and acidic residues" evidence="2">
    <location>
        <begin position="29"/>
        <end position="39"/>
    </location>
</feature>
<gene>
    <name evidence="4" type="ORF">FA10DRAFT_266515</name>
</gene>
<keyword evidence="1" id="KW-0175">Coiled coil</keyword>
<keyword evidence="5" id="KW-1185">Reference proteome</keyword>
<feature type="domain" description="Bud22" evidence="3">
    <location>
        <begin position="43"/>
        <end position="476"/>
    </location>
</feature>
<evidence type="ECO:0000259" key="3">
    <source>
        <dbReference type="Pfam" id="PF09073"/>
    </source>
</evidence>
<evidence type="ECO:0000313" key="5">
    <source>
        <dbReference type="Proteomes" id="UP000245768"/>
    </source>
</evidence>
<dbReference type="RefSeq" id="XP_025377192.1">
    <property type="nucleotide sequence ID" value="XM_025521521.1"/>
</dbReference>
<evidence type="ECO:0000313" key="4">
    <source>
        <dbReference type="EMBL" id="PWN89994.1"/>
    </source>
</evidence>
<feature type="compositionally biased region" description="Acidic residues" evidence="2">
    <location>
        <begin position="278"/>
        <end position="298"/>
    </location>
</feature>
<feature type="compositionally biased region" description="Basic and acidic residues" evidence="2">
    <location>
        <begin position="378"/>
        <end position="388"/>
    </location>
</feature>
<reference evidence="4 5" key="1">
    <citation type="journal article" date="2018" name="Mol. Biol. Evol.">
        <title>Broad Genomic Sampling Reveals a Smut Pathogenic Ancestry of the Fungal Clade Ustilaginomycotina.</title>
        <authorList>
            <person name="Kijpornyongpan T."/>
            <person name="Mondo S.J."/>
            <person name="Barry K."/>
            <person name="Sandor L."/>
            <person name="Lee J."/>
            <person name="Lipzen A."/>
            <person name="Pangilinan J."/>
            <person name="LaButti K."/>
            <person name="Hainaut M."/>
            <person name="Henrissat B."/>
            <person name="Grigoriev I.V."/>
            <person name="Spatafora J.W."/>
            <person name="Aime M.C."/>
        </authorList>
    </citation>
    <scope>NUCLEOTIDE SEQUENCE [LARGE SCALE GENOMIC DNA]</scope>
    <source>
        <strain evidence="4 5">MCA 4198</strain>
    </source>
</reference>
<feature type="compositionally biased region" description="Basic and acidic residues" evidence="2">
    <location>
        <begin position="426"/>
        <end position="442"/>
    </location>
</feature>
<dbReference type="FunCoup" id="A0A316YMG1">
    <property type="interactions" value="74"/>
</dbReference>
<dbReference type="PANTHER" id="PTHR23325">
    <property type="entry name" value="SERUM RESPONSE FACTOR-BINDING"/>
    <property type="match status" value="1"/>
</dbReference>